<reference evidence="2" key="1">
    <citation type="journal article" date="2021" name="Open Biol.">
        <title>Shared evolutionary footprints suggest mitochondrial oxidative damage underlies multiple complex I losses in fungi.</title>
        <authorList>
            <person name="Schikora-Tamarit M.A."/>
            <person name="Marcet-Houben M."/>
            <person name="Nosek J."/>
            <person name="Gabaldon T."/>
        </authorList>
    </citation>
    <scope>NUCLEOTIDE SEQUENCE</scope>
    <source>
        <strain evidence="2">CBS6075</strain>
    </source>
</reference>
<evidence type="ECO:0000313" key="3">
    <source>
        <dbReference type="Proteomes" id="UP000769157"/>
    </source>
</evidence>
<dbReference type="GeneID" id="70234774"/>
<gene>
    <name evidence="2" type="ORF">OGAPHI_002807</name>
</gene>
<reference evidence="2" key="2">
    <citation type="submission" date="2021-01" db="EMBL/GenBank/DDBJ databases">
        <authorList>
            <person name="Schikora-Tamarit M.A."/>
        </authorList>
    </citation>
    <scope>NUCLEOTIDE SEQUENCE</scope>
    <source>
        <strain evidence="2">CBS6075</strain>
    </source>
</reference>
<organism evidence="2 3">
    <name type="scientific">Ogataea philodendri</name>
    <dbReference type="NCBI Taxonomy" id="1378263"/>
    <lineage>
        <taxon>Eukaryota</taxon>
        <taxon>Fungi</taxon>
        <taxon>Dikarya</taxon>
        <taxon>Ascomycota</taxon>
        <taxon>Saccharomycotina</taxon>
        <taxon>Pichiomycetes</taxon>
        <taxon>Pichiales</taxon>
        <taxon>Pichiaceae</taxon>
        <taxon>Ogataea</taxon>
    </lineage>
</organism>
<evidence type="ECO:0000313" key="2">
    <source>
        <dbReference type="EMBL" id="KAH3667158.1"/>
    </source>
</evidence>
<keyword evidence="3" id="KW-1185">Reference proteome</keyword>
<feature type="region of interest" description="Disordered" evidence="1">
    <location>
        <begin position="1"/>
        <end position="20"/>
    </location>
</feature>
<dbReference type="AlphaFoldDB" id="A0A9P8T5M4"/>
<dbReference type="Proteomes" id="UP000769157">
    <property type="component" value="Unassembled WGS sequence"/>
</dbReference>
<evidence type="ECO:0000256" key="1">
    <source>
        <dbReference type="SAM" id="MobiDB-lite"/>
    </source>
</evidence>
<comment type="caution">
    <text evidence="2">The sequence shown here is derived from an EMBL/GenBank/DDBJ whole genome shotgun (WGS) entry which is preliminary data.</text>
</comment>
<dbReference type="RefSeq" id="XP_046061970.1">
    <property type="nucleotide sequence ID" value="XM_046203717.1"/>
</dbReference>
<accession>A0A9P8T5M4</accession>
<sequence>MNSSTNELASTSFFTSTSPGSDVSLSIWTFTSGEARFKAPARSLFCFNFLDNFNKIRIPLVRSSCCDWSSIRNWACSYAKASLDRMIDLNCSSPFCRFSGTFQSWPSFGRQSKTFLENGRYSTSCSSKRASCSASLSSMSPKTRTKWPSGYLELAGHESTATTILLPLSSRERLVRIRILGNDRSIKITKHDFAAFPVFWLLAAALDANCPTYSLQLLFTIPTTRAVGITLSSCPCVSAACWAKSFLSWSEIITSFSSSSPTSFLFMVSSSTISVEGFFHLLWGSSSTMTESPLKLLFRFSRPRISNGLGIDGTDIDPSRKLYDEILITPWYNVPFLIPPIKRAEE</sequence>
<protein>
    <submittedName>
        <fullName evidence="2">Uncharacterized protein</fullName>
    </submittedName>
</protein>
<name>A0A9P8T5M4_9ASCO</name>
<proteinExistence type="predicted"/>
<dbReference type="EMBL" id="JAEUBE010000183">
    <property type="protein sequence ID" value="KAH3667158.1"/>
    <property type="molecule type" value="Genomic_DNA"/>
</dbReference>
<dbReference type="OrthoDB" id="10643619at2759"/>